<dbReference type="InterPro" id="IPR006342">
    <property type="entry name" value="FkbM_mtfrase"/>
</dbReference>
<reference evidence="2 3" key="1">
    <citation type="submission" date="2019-02" db="EMBL/GenBank/DDBJ databases">
        <title>Deep-cultivation of Planctomycetes and their phenomic and genomic characterization uncovers novel biology.</title>
        <authorList>
            <person name="Wiegand S."/>
            <person name="Jogler M."/>
            <person name="Boedeker C."/>
            <person name="Pinto D."/>
            <person name="Vollmers J."/>
            <person name="Rivas-Marin E."/>
            <person name="Kohn T."/>
            <person name="Peeters S.H."/>
            <person name="Heuer A."/>
            <person name="Rast P."/>
            <person name="Oberbeckmann S."/>
            <person name="Bunk B."/>
            <person name="Jeske O."/>
            <person name="Meyerdierks A."/>
            <person name="Storesund J.E."/>
            <person name="Kallscheuer N."/>
            <person name="Luecker S."/>
            <person name="Lage O.M."/>
            <person name="Pohl T."/>
            <person name="Merkel B.J."/>
            <person name="Hornburger P."/>
            <person name="Mueller R.-W."/>
            <person name="Bruemmer F."/>
            <person name="Labrenz M."/>
            <person name="Spormann A.M."/>
            <person name="Op den Camp H."/>
            <person name="Overmann J."/>
            <person name="Amann R."/>
            <person name="Jetten M.S.M."/>
            <person name="Mascher T."/>
            <person name="Medema M.H."/>
            <person name="Devos D.P."/>
            <person name="Kaster A.-K."/>
            <person name="Ovreas L."/>
            <person name="Rohde M."/>
            <person name="Galperin M.Y."/>
            <person name="Jogler C."/>
        </authorList>
    </citation>
    <scope>NUCLEOTIDE SEQUENCE [LARGE SCALE GENOMIC DNA]</scope>
    <source>
        <strain evidence="2 3">Mal33</strain>
    </source>
</reference>
<dbReference type="PANTHER" id="PTHR32026:SF10">
    <property type="entry name" value="METHYLTRANSFERASE-LIKE PROTEIN 24-RELATED"/>
    <property type="match status" value="1"/>
</dbReference>
<evidence type="ECO:0000259" key="1">
    <source>
        <dbReference type="Pfam" id="PF05050"/>
    </source>
</evidence>
<evidence type="ECO:0000313" key="2">
    <source>
        <dbReference type="EMBL" id="QDV55219.1"/>
    </source>
</evidence>
<protein>
    <recommendedName>
        <fullName evidence="1">Methyltransferase FkbM domain-containing protein</fullName>
    </recommendedName>
</protein>
<gene>
    <name evidence="2" type="ORF">Mal33_11890</name>
</gene>
<proteinExistence type="predicted"/>
<dbReference type="RefSeq" id="WP_145283000.1">
    <property type="nucleotide sequence ID" value="NZ_CP036318.1"/>
</dbReference>
<feature type="domain" description="Methyltransferase FkbM" evidence="1">
    <location>
        <begin position="66"/>
        <end position="220"/>
    </location>
</feature>
<organism evidence="2 3">
    <name type="scientific">Rosistilla oblonga</name>
    <dbReference type="NCBI Taxonomy" id="2527990"/>
    <lineage>
        <taxon>Bacteria</taxon>
        <taxon>Pseudomonadati</taxon>
        <taxon>Planctomycetota</taxon>
        <taxon>Planctomycetia</taxon>
        <taxon>Pirellulales</taxon>
        <taxon>Pirellulaceae</taxon>
        <taxon>Rosistilla</taxon>
    </lineage>
</organism>
<sequence>MQKKVLSNLKRKCRRLLKQASGRYRHLDADVRVGMRWCGSLYGGFYVCHECIPSNAIVYSFGIGEDVSFDLSMIRDFGCRVYGFDPTPRSAEWVRRQDISRRFSFFEFGLGERCGSETFFLPRNSHNVSGSFVLQGYVDSSNAIKLEMKDFATICRELGHNQVDVLKMDIEGAEYDVLESVVNSGVRIDQLLIEFHDRFFDDGLARTKAAVAMLKDSGFQLFGASDSLEELSFIHRSVVSQASRSLAS</sequence>
<dbReference type="Proteomes" id="UP000316770">
    <property type="component" value="Chromosome"/>
</dbReference>
<dbReference type="PANTHER" id="PTHR32026">
    <property type="entry name" value="METHYLTRANSFERASE-LIKE PROTEIN 24"/>
    <property type="match status" value="1"/>
</dbReference>
<evidence type="ECO:0000313" key="3">
    <source>
        <dbReference type="Proteomes" id="UP000316770"/>
    </source>
</evidence>
<dbReference type="AlphaFoldDB" id="A0A518IQ41"/>
<dbReference type="EMBL" id="CP036318">
    <property type="protein sequence ID" value="QDV55219.1"/>
    <property type="molecule type" value="Genomic_DNA"/>
</dbReference>
<accession>A0A518IQ41</accession>
<dbReference type="InterPro" id="IPR029063">
    <property type="entry name" value="SAM-dependent_MTases_sf"/>
</dbReference>
<dbReference type="InterPro" id="IPR026913">
    <property type="entry name" value="METTL24"/>
</dbReference>
<keyword evidence="3" id="KW-1185">Reference proteome</keyword>
<dbReference type="Pfam" id="PF05050">
    <property type="entry name" value="Methyltransf_21"/>
    <property type="match status" value="1"/>
</dbReference>
<dbReference type="NCBIfam" id="TIGR01444">
    <property type="entry name" value="fkbM_fam"/>
    <property type="match status" value="1"/>
</dbReference>
<dbReference type="Gene3D" id="3.40.50.150">
    <property type="entry name" value="Vaccinia Virus protein VP39"/>
    <property type="match status" value="1"/>
</dbReference>
<name>A0A518IQ41_9BACT</name>
<dbReference type="SUPFAM" id="SSF53335">
    <property type="entry name" value="S-adenosyl-L-methionine-dependent methyltransferases"/>
    <property type="match status" value="1"/>
</dbReference>